<comment type="caution">
    <text evidence="2">The sequence shown here is derived from an EMBL/GenBank/DDBJ whole genome shotgun (WGS) entry which is preliminary data.</text>
</comment>
<reference evidence="2 3" key="1">
    <citation type="submission" date="2018-11" db="EMBL/GenBank/DDBJ databases">
        <title>Genomic Encyclopedia of Type Strains, Phase IV (KMG-IV): sequencing the most valuable type-strain genomes for metagenomic binning, comparative biology and taxonomic classification.</title>
        <authorList>
            <person name="Goeker M."/>
        </authorList>
    </citation>
    <scope>NUCLEOTIDE SEQUENCE [LARGE SCALE GENOMIC DNA]</scope>
    <source>
        <strain evidence="2 3">DSM 102936</strain>
    </source>
</reference>
<name>A0A3N5AD39_9THEO</name>
<dbReference type="Proteomes" id="UP000282654">
    <property type="component" value="Unassembled WGS sequence"/>
</dbReference>
<sequence length="96" mass="10806">MRILIVGGDRLGNIPERLRALGFKATEHVTGRKKREVGICISKRHAVVLVLTDYVNHQLVAALKREARRQKKRIIFAPRAWSEIAPALQRAMGAGR</sequence>
<gene>
    <name evidence="2" type="ORF">EDD75_1668</name>
</gene>
<dbReference type="EMBL" id="RKRE01000003">
    <property type="protein sequence ID" value="RPF42567.1"/>
    <property type="molecule type" value="Genomic_DNA"/>
</dbReference>
<dbReference type="RefSeq" id="WP_123930870.1">
    <property type="nucleotide sequence ID" value="NZ_RKRE01000003.1"/>
</dbReference>
<dbReference type="Pfam" id="PF10087">
    <property type="entry name" value="DUF2325"/>
    <property type="match status" value="1"/>
</dbReference>
<dbReference type="InterPro" id="IPR016772">
    <property type="entry name" value="UCP020408"/>
</dbReference>
<evidence type="ECO:0008006" key="4">
    <source>
        <dbReference type="Google" id="ProtNLM"/>
    </source>
</evidence>
<comment type="similarity">
    <text evidence="1">Belongs to the UPF0751 family.</text>
</comment>
<protein>
    <recommendedName>
        <fullName evidence="4">Dihydroorotate dehydrogenase</fullName>
    </recommendedName>
</protein>
<accession>A0A3N5AD39</accession>
<evidence type="ECO:0000256" key="1">
    <source>
        <dbReference type="ARBA" id="ARBA00007189"/>
    </source>
</evidence>
<dbReference type="OrthoDB" id="5324142at2"/>
<proteinExistence type="inferred from homology"/>
<keyword evidence="3" id="KW-1185">Reference proteome</keyword>
<dbReference type="AlphaFoldDB" id="A0A3N5AD39"/>
<evidence type="ECO:0000313" key="3">
    <source>
        <dbReference type="Proteomes" id="UP000282654"/>
    </source>
</evidence>
<organism evidence="2 3">
    <name type="scientific">Thermodesulfitimonas autotrophica</name>
    <dbReference type="NCBI Taxonomy" id="1894989"/>
    <lineage>
        <taxon>Bacteria</taxon>
        <taxon>Bacillati</taxon>
        <taxon>Bacillota</taxon>
        <taxon>Clostridia</taxon>
        <taxon>Thermoanaerobacterales</taxon>
        <taxon>Thermoanaerobacteraceae</taxon>
        <taxon>Thermodesulfitimonas</taxon>
    </lineage>
</organism>
<evidence type="ECO:0000313" key="2">
    <source>
        <dbReference type="EMBL" id="RPF42567.1"/>
    </source>
</evidence>